<dbReference type="PANTHER" id="PTHR11070:SF2">
    <property type="entry name" value="ATP-DEPENDENT DNA HELICASE SRS2"/>
    <property type="match status" value="1"/>
</dbReference>
<dbReference type="InterPro" id="IPR014017">
    <property type="entry name" value="DNA_helicase_UvrD-like_C"/>
</dbReference>
<dbReference type="GO" id="GO:0005524">
    <property type="term" value="F:ATP binding"/>
    <property type="evidence" value="ECO:0007669"/>
    <property type="project" value="UniProtKB-UniRule"/>
</dbReference>
<comment type="catalytic activity">
    <reaction evidence="10">
        <text>ATP + H2O = ADP + phosphate + H(+)</text>
        <dbReference type="Rhea" id="RHEA:13065"/>
        <dbReference type="ChEBI" id="CHEBI:15377"/>
        <dbReference type="ChEBI" id="CHEBI:15378"/>
        <dbReference type="ChEBI" id="CHEBI:30616"/>
        <dbReference type="ChEBI" id="CHEBI:43474"/>
        <dbReference type="ChEBI" id="CHEBI:456216"/>
        <dbReference type="EC" id="5.6.2.4"/>
    </reaction>
</comment>
<organism evidence="14 15">
    <name type="scientific">Erysipelothrix inopinata</name>
    <dbReference type="NCBI Taxonomy" id="225084"/>
    <lineage>
        <taxon>Bacteria</taxon>
        <taxon>Bacillati</taxon>
        <taxon>Bacillota</taxon>
        <taxon>Erysipelotrichia</taxon>
        <taxon>Erysipelotrichales</taxon>
        <taxon>Erysipelotrichaceae</taxon>
        <taxon>Erysipelothrix</taxon>
    </lineage>
</organism>
<dbReference type="GO" id="GO:0043138">
    <property type="term" value="F:3'-5' DNA helicase activity"/>
    <property type="evidence" value="ECO:0007669"/>
    <property type="project" value="UniProtKB-EC"/>
</dbReference>
<dbReference type="RefSeq" id="WP_187534072.1">
    <property type="nucleotide sequence ID" value="NZ_CBCSHU010000017.1"/>
</dbReference>
<dbReference type="CDD" id="cd18807">
    <property type="entry name" value="SF1_C_UvrD"/>
    <property type="match status" value="1"/>
</dbReference>
<dbReference type="PROSITE" id="PS51217">
    <property type="entry name" value="UVRD_HELICASE_CTER"/>
    <property type="match status" value="1"/>
</dbReference>
<dbReference type="Gene3D" id="3.40.50.300">
    <property type="entry name" value="P-loop containing nucleotide triphosphate hydrolases"/>
    <property type="match status" value="2"/>
</dbReference>
<dbReference type="EC" id="5.6.2.4" evidence="9"/>
<evidence type="ECO:0000259" key="12">
    <source>
        <dbReference type="PROSITE" id="PS51198"/>
    </source>
</evidence>
<dbReference type="Gene3D" id="1.10.486.10">
    <property type="entry name" value="PCRA, domain 4"/>
    <property type="match status" value="1"/>
</dbReference>
<protein>
    <recommendedName>
        <fullName evidence="9">DNA 3'-5' helicase</fullName>
        <ecNumber evidence="9">5.6.2.4</ecNumber>
    </recommendedName>
</protein>
<feature type="binding site" evidence="11">
    <location>
        <begin position="26"/>
        <end position="33"/>
    </location>
    <ligand>
        <name>ATP</name>
        <dbReference type="ChEBI" id="CHEBI:30616"/>
    </ligand>
</feature>
<evidence type="ECO:0000256" key="5">
    <source>
        <dbReference type="ARBA" id="ARBA00022840"/>
    </source>
</evidence>
<evidence type="ECO:0000256" key="8">
    <source>
        <dbReference type="ARBA" id="ARBA00034617"/>
    </source>
</evidence>
<evidence type="ECO:0000256" key="9">
    <source>
        <dbReference type="ARBA" id="ARBA00034808"/>
    </source>
</evidence>
<keyword evidence="2 11" id="KW-0547">Nucleotide-binding</keyword>
<evidence type="ECO:0000256" key="7">
    <source>
        <dbReference type="ARBA" id="ARBA00023235"/>
    </source>
</evidence>
<feature type="domain" description="UvrD-like helicase ATP-binding" evidence="12">
    <location>
        <begin position="5"/>
        <end position="284"/>
    </location>
</feature>
<reference evidence="14 15" key="1">
    <citation type="submission" date="2020-08" db="EMBL/GenBank/DDBJ databases">
        <title>Genome sequence of Erysipelothrix inopinata DSM 15511T.</title>
        <authorList>
            <person name="Hyun D.-W."/>
            <person name="Bae J.-W."/>
        </authorList>
    </citation>
    <scope>NUCLEOTIDE SEQUENCE [LARGE SCALE GENOMIC DNA]</scope>
    <source>
        <strain evidence="14 15">DSM 15511</strain>
    </source>
</reference>
<dbReference type="PANTHER" id="PTHR11070">
    <property type="entry name" value="UVRD / RECB / PCRA DNA HELICASE FAMILY MEMBER"/>
    <property type="match status" value="1"/>
</dbReference>
<keyword evidence="3 11" id="KW-0378">Hydrolase</keyword>
<dbReference type="GO" id="GO:0016787">
    <property type="term" value="F:hydrolase activity"/>
    <property type="evidence" value="ECO:0007669"/>
    <property type="project" value="UniProtKB-UniRule"/>
</dbReference>
<dbReference type="Proteomes" id="UP000515928">
    <property type="component" value="Chromosome"/>
</dbReference>
<dbReference type="PROSITE" id="PS51198">
    <property type="entry name" value="UVRD_HELICASE_ATP_BIND"/>
    <property type="match status" value="1"/>
</dbReference>
<keyword evidence="4 11" id="KW-0347">Helicase</keyword>
<dbReference type="GO" id="GO:0003677">
    <property type="term" value="F:DNA binding"/>
    <property type="evidence" value="ECO:0007669"/>
    <property type="project" value="UniProtKB-KW"/>
</dbReference>
<dbReference type="KEGG" id="eio:H9L01_00855"/>
<dbReference type="GO" id="GO:0005829">
    <property type="term" value="C:cytosol"/>
    <property type="evidence" value="ECO:0007669"/>
    <property type="project" value="TreeGrafter"/>
</dbReference>
<dbReference type="AlphaFoldDB" id="A0A7G9RZC7"/>
<dbReference type="Pfam" id="PF13361">
    <property type="entry name" value="UvrD_C"/>
    <property type="match status" value="1"/>
</dbReference>
<name>A0A7G9RZC7_9FIRM</name>
<evidence type="ECO:0000313" key="15">
    <source>
        <dbReference type="Proteomes" id="UP000515928"/>
    </source>
</evidence>
<feature type="domain" description="UvrD-like helicase C-terminal" evidence="13">
    <location>
        <begin position="285"/>
        <end position="550"/>
    </location>
</feature>
<evidence type="ECO:0000313" key="14">
    <source>
        <dbReference type="EMBL" id="QNN60952.1"/>
    </source>
</evidence>
<dbReference type="InterPro" id="IPR027417">
    <property type="entry name" value="P-loop_NTPase"/>
</dbReference>
<dbReference type="EMBL" id="CP060715">
    <property type="protein sequence ID" value="QNN60952.1"/>
    <property type="molecule type" value="Genomic_DNA"/>
</dbReference>
<keyword evidence="6" id="KW-0238">DNA-binding</keyword>
<dbReference type="SUPFAM" id="SSF52540">
    <property type="entry name" value="P-loop containing nucleoside triphosphate hydrolases"/>
    <property type="match status" value="1"/>
</dbReference>
<evidence type="ECO:0000256" key="11">
    <source>
        <dbReference type="PROSITE-ProRule" id="PRU00560"/>
    </source>
</evidence>
<evidence type="ECO:0000256" key="10">
    <source>
        <dbReference type="ARBA" id="ARBA00048988"/>
    </source>
</evidence>
<accession>A0A7G9RZC7</accession>
<dbReference type="Pfam" id="PF00580">
    <property type="entry name" value="UvrD-helicase"/>
    <property type="match status" value="1"/>
</dbReference>
<keyword evidence="5 11" id="KW-0067">ATP-binding</keyword>
<evidence type="ECO:0000259" key="13">
    <source>
        <dbReference type="PROSITE" id="PS51217"/>
    </source>
</evidence>
<sequence>MDMIEELNPQQKEAVLTQSQHVRVIAGAGSGKTRVLTTRIVHLIRDLGYFPSRICAITFTNKAANEMKERMEKMHPDAVRVHTSTIHSLCVRILREEYDAVGLIRNFIILDSADQQSILRDAYKEFQYDRKELPMRDVLNYISNNKIADVSVNQAIMLAGNDTYESRKAKVYAYYMKRCKDMSALDFDDLLIVVNKLFKEDERIRQKWQRRFQVILVDEFQDVDMIQYGIVQSLVGDENELYVVGDPDQTIYTWRGANVNFIIDFDQHYADAKTIVLNQNYRSSQNILDKANRLIVNNSNRHEKDLFANKTNEHEVTYQGFDSAEEEAAWIAKTINELKHDGGSYLDSAVLYRSNYLSRALEKALVSRQIPYVVYGGLRFYDQAEIKDMMSYLRMITHADDLALRRSIGVPRRGIGEKSLDTISLTARDRGITMYESMLIDVQDGSASPKVRKYVNMIESFKQMAQTLPVDRLMRNVLEESGLKAHFEKLEEMERLASINELIQDAVQFQKSYEDSGLEEYIQMISLYSDKEDVVTGDYVRLMTIHASKGLEFENVFILGLSDDIFPNRNSIREGKDGIQEERRLMYVAITRARERLFLSNNFGFNFAISGTPRVSRFIKEMGFEEGSKNPFMGSLEMDSFVDVSVEAYEREAGFIRKNNKFKKGNIVVHTEFGEGIIINVEDEMMRVAFNFPYGTRTISKKFQGIALKGDLS</sequence>
<dbReference type="InterPro" id="IPR013986">
    <property type="entry name" value="DExx_box_DNA_helicase_dom_sf"/>
</dbReference>
<keyword evidence="15" id="KW-1185">Reference proteome</keyword>
<dbReference type="Gene3D" id="1.10.10.160">
    <property type="match status" value="1"/>
</dbReference>
<gene>
    <name evidence="14" type="ORF">H9L01_00855</name>
</gene>
<keyword evidence="7" id="KW-0413">Isomerase</keyword>
<dbReference type="GO" id="GO:0033202">
    <property type="term" value="C:DNA helicase complex"/>
    <property type="evidence" value="ECO:0007669"/>
    <property type="project" value="TreeGrafter"/>
</dbReference>
<dbReference type="InterPro" id="IPR000212">
    <property type="entry name" value="DNA_helicase_UvrD/REP"/>
</dbReference>
<evidence type="ECO:0000256" key="4">
    <source>
        <dbReference type="ARBA" id="ARBA00022806"/>
    </source>
</evidence>
<comment type="catalytic activity">
    <reaction evidence="8">
        <text>Couples ATP hydrolysis with the unwinding of duplex DNA by translocating in the 3'-5' direction.</text>
        <dbReference type="EC" id="5.6.2.4"/>
    </reaction>
</comment>
<comment type="similarity">
    <text evidence="1">Belongs to the helicase family. UvrD subfamily.</text>
</comment>
<proteinExistence type="inferred from homology"/>
<evidence type="ECO:0000256" key="2">
    <source>
        <dbReference type="ARBA" id="ARBA00022741"/>
    </source>
</evidence>
<evidence type="ECO:0000256" key="1">
    <source>
        <dbReference type="ARBA" id="ARBA00009922"/>
    </source>
</evidence>
<dbReference type="InterPro" id="IPR014016">
    <property type="entry name" value="UvrD-like_ATP-bd"/>
</dbReference>
<dbReference type="CDD" id="cd17932">
    <property type="entry name" value="DEXQc_UvrD"/>
    <property type="match status" value="1"/>
</dbReference>
<dbReference type="GO" id="GO:0000725">
    <property type="term" value="P:recombinational repair"/>
    <property type="evidence" value="ECO:0007669"/>
    <property type="project" value="TreeGrafter"/>
</dbReference>
<evidence type="ECO:0000256" key="6">
    <source>
        <dbReference type="ARBA" id="ARBA00023125"/>
    </source>
</evidence>
<evidence type="ECO:0000256" key="3">
    <source>
        <dbReference type="ARBA" id="ARBA00022801"/>
    </source>
</evidence>